<evidence type="ECO:0000256" key="6">
    <source>
        <dbReference type="SAM" id="Phobius"/>
    </source>
</evidence>
<evidence type="ECO:0000259" key="7">
    <source>
        <dbReference type="PROSITE" id="PS50850"/>
    </source>
</evidence>
<dbReference type="InterPro" id="IPR036259">
    <property type="entry name" value="MFS_trans_sf"/>
</dbReference>
<feature type="transmembrane region" description="Helical" evidence="6">
    <location>
        <begin position="369"/>
        <end position="390"/>
    </location>
</feature>
<evidence type="ECO:0000256" key="1">
    <source>
        <dbReference type="ARBA" id="ARBA00004141"/>
    </source>
</evidence>
<keyword evidence="5 6" id="KW-0472">Membrane</keyword>
<dbReference type="NCBIfam" id="NF033733">
    <property type="entry name" value="MFS_ArsK"/>
    <property type="match status" value="1"/>
</dbReference>
<dbReference type="InterPro" id="IPR052983">
    <property type="entry name" value="MFS_Riboflavin_Transporter"/>
</dbReference>
<feature type="transmembrane region" description="Helical" evidence="6">
    <location>
        <begin position="43"/>
        <end position="61"/>
    </location>
</feature>
<keyword evidence="2" id="KW-0813">Transport</keyword>
<protein>
    <submittedName>
        <fullName evidence="8">Arsenite efflux MFS transporter ArsK</fullName>
    </submittedName>
</protein>
<comment type="subcellular location">
    <subcellularLocation>
        <location evidence="1">Membrane</location>
        <topology evidence="1">Multi-pass membrane protein</topology>
    </subcellularLocation>
</comment>
<dbReference type="PANTHER" id="PTHR43385:SF1">
    <property type="entry name" value="RIBOFLAVIN TRANSPORTER RIBJ"/>
    <property type="match status" value="1"/>
</dbReference>
<dbReference type="GO" id="GO:0022857">
    <property type="term" value="F:transmembrane transporter activity"/>
    <property type="evidence" value="ECO:0007669"/>
    <property type="project" value="InterPro"/>
</dbReference>
<name>A0A9X3E4I3_9HYPH</name>
<dbReference type="RefSeq" id="WP_266340019.1">
    <property type="nucleotide sequence ID" value="NZ_JAPKNK010000008.1"/>
</dbReference>
<feature type="domain" description="Major facilitator superfamily (MFS) profile" evidence="7">
    <location>
        <begin position="5"/>
        <end position="395"/>
    </location>
</feature>
<comment type="caution">
    <text evidence="8">The sequence shown here is derived from an EMBL/GenBank/DDBJ whole genome shotgun (WGS) entry which is preliminary data.</text>
</comment>
<evidence type="ECO:0000256" key="5">
    <source>
        <dbReference type="ARBA" id="ARBA00023136"/>
    </source>
</evidence>
<dbReference type="AlphaFoldDB" id="A0A9X3E4I3"/>
<dbReference type="Proteomes" id="UP001144805">
    <property type="component" value="Unassembled WGS sequence"/>
</dbReference>
<dbReference type="GO" id="GO:0016020">
    <property type="term" value="C:membrane"/>
    <property type="evidence" value="ECO:0007669"/>
    <property type="project" value="UniProtKB-SubCell"/>
</dbReference>
<dbReference type="SUPFAM" id="SSF103473">
    <property type="entry name" value="MFS general substrate transporter"/>
    <property type="match status" value="1"/>
</dbReference>
<gene>
    <name evidence="8" type="primary">arsK</name>
    <name evidence="8" type="ORF">OSH07_17730</name>
</gene>
<accession>A0A9X3E4I3</accession>
<evidence type="ECO:0000256" key="2">
    <source>
        <dbReference type="ARBA" id="ARBA00022448"/>
    </source>
</evidence>
<feature type="transmembrane region" description="Helical" evidence="6">
    <location>
        <begin position="217"/>
        <end position="237"/>
    </location>
</feature>
<reference evidence="8" key="1">
    <citation type="submission" date="2022-11" db="EMBL/GenBank/DDBJ databases">
        <title>Biodiversity and phylogenetic relationships of bacteria.</title>
        <authorList>
            <person name="Machado R.A.R."/>
            <person name="Bhat A."/>
            <person name="Loulou A."/>
            <person name="Kallel S."/>
        </authorList>
    </citation>
    <scope>NUCLEOTIDE SEQUENCE</scope>
    <source>
        <strain evidence="8">K-TC2</strain>
    </source>
</reference>
<keyword evidence="4 6" id="KW-1133">Transmembrane helix</keyword>
<keyword evidence="3 6" id="KW-0812">Transmembrane</keyword>
<feature type="transmembrane region" description="Helical" evidence="6">
    <location>
        <begin position="73"/>
        <end position="92"/>
    </location>
</feature>
<proteinExistence type="predicted"/>
<dbReference type="Gene3D" id="1.20.1250.20">
    <property type="entry name" value="MFS general substrate transporter like domains"/>
    <property type="match status" value="1"/>
</dbReference>
<feature type="transmembrane region" description="Helical" evidence="6">
    <location>
        <begin position="162"/>
        <end position="183"/>
    </location>
</feature>
<keyword evidence="9" id="KW-1185">Reference proteome</keyword>
<sequence length="401" mass="42081">MKSRTAVLALGLTQIIGYGTLYYSFSVLAPAMAREFGLSTEWVFGALSVSLLVGGLSAPWVGGWIDRRGAGRVMTIGSLAAALALAVCAMAGNGAMLVLGLIAIQIASTLVQYSASFTLLVQLNPATAQRSITYLTLMAGFASTLFWPFTTALHARLDWHHVYLLFALMHLFVCLPVHGWLMVKTRTISDRRDPPDHTPRAAASVTGVIEGAARPRAFGLMLLGFAIQSFVTSTFLVHMLPMLTGLGLAKASVLVASVFGPAQVLSRFTNMTFGGRLSQRTLAIIASGFLPLATGILLATAPSLSGAFAFAIVFGLSSGLSSIVQGTLPLELFGSDGYGKRLGRLTSVRLVVSSAAPFAFALMTEHLGYPISLSIIAVLSTLAVIAFLTIGSPAGPRPTSA</sequence>
<evidence type="ECO:0000256" key="4">
    <source>
        <dbReference type="ARBA" id="ARBA00022989"/>
    </source>
</evidence>
<feature type="transmembrane region" description="Helical" evidence="6">
    <location>
        <begin position="307"/>
        <end position="330"/>
    </location>
</feature>
<dbReference type="InterPro" id="IPR011701">
    <property type="entry name" value="MFS"/>
</dbReference>
<dbReference type="PANTHER" id="PTHR43385">
    <property type="entry name" value="RIBOFLAVIN TRANSPORTER RIBJ"/>
    <property type="match status" value="1"/>
</dbReference>
<dbReference type="InterPro" id="IPR020846">
    <property type="entry name" value="MFS_dom"/>
</dbReference>
<feature type="transmembrane region" description="Helical" evidence="6">
    <location>
        <begin position="132"/>
        <end position="150"/>
    </location>
</feature>
<feature type="transmembrane region" description="Helical" evidence="6">
    <location>
        <begin position="282"/>
        <end position="301"/>
    </location>
</feature>
<feature type="transmembrane region" description="Helical" evidence="6">
    <location>
        <begin position="98"/>
        <end position="120"/>
    </location>
</feature>
<evidence type="ECO:0000256" key="3">
    <source>
        <dbReference type="ARBA" id="ARBA00022692"/>
    </source>
</evidence>
<organism evidence="8 9">
    <name type="scientific">Kaistia nematophila</name>
    <dbReference type="NCBI Taxonomy" id="2994654"/>
    <lineage>
        <taxon>Bacteria</taxon>
        <taxon>Pseudomonadati</taxon>
        <taxon>Pseudomonadota</taxon>
        <taxon>Alphaproteobacteria</taxon>
        <taxon>Hyphomicrobiales</taxon>
        <taxon>Kaistiaceae</taxon>
        <taxon>Kaistia</taxon>
    </lineage>
</organism>
<dbReference type="Pfam" id="PF07690">
    <property type="entry name" value="MFS_1"/>
    <property type="match status" value="1"/>
</dbReference>
<dbReference type="PROSITE" id="PS50850">
    <property type="entry name" value="MFS"/>
    <property type="match status" value="1"/>
</dbReference>
<dbReference type="EMBL" id="JAPKNK010000008">
    <property type="protein sequence ID" value="MCX5571051.1"/>
    <property type="molecule type" value="Genomic_DNA"/>
</dbReference>
<evidence type="ECO:0000313" key="8">
    <source>
        <dbReference type="EMBL" id="MCX5571051.1"/>
    </source>
</evidence>
<evidence type="ECO:0000313" key="9">
    <source>
        <dbReference type="Proteomes" id="UP001144805"/>
    </source>
</evidence>